<feature type="domain" description="Putative carbohydrate metabolism" evidence="1">
    <location>
        <begin position="304"/>
        <end position="533"/>
    </location>
</feature>
<accession>A0A173YG89</accession>
<protein>
    <submittedName>
        <fullName evidence="2">Lipoprotein</fullName>
    </submittedName>
</protein>
<dbReference type="AlphaFoldDB" id="A0A173YG89"/>
<organism evidence="2 3">
    <name type="scientific">Bacteroides finegoldii</name>
    <dbReference type="NCBI Taxonomy" id="338188"/>
    <lineage>
        <taxon>Bacteria</taxon>
        <taxon>Pseudomonadati</taxon>
        <taxon>Bacteroidota</taxon>
        <taxon>Bacteroidia</taxon>
        <taxon>Bacteroidales</taxon>
        <taxon>Bacteroidaceae</taxon>
        <taxon>Bacteroides</taxon>
    </lineage>
</organism>
<evidence type="ECO:0000313" key="2">
    <source>
        <dbReference type="EMBL" id="CUN62520.1"/>
    </source>
</evidence>
<dbReference type="InterPro" id="IPR025112">
    <property type="entry name" value="PCMD"/>
</dbReference>
<dbReference type="PROSITE" id="PS51257">
    <property type="entry name" value="PROKAR_LIPOPROTEIN"/>
    <property type="match status" value="1"/>
</dbReference>
<keyword evidence="2" id="KW-0449">Lipoprotein</keyword>
<dbReference type="EMBL" id="CYZH01000002">
    <property type="protein sequence ID" value="CUN62520.1"/>
    <property type="molecule type" value="Genomic_DNA"/>
</dbReference>
<proteinExistence type="predicted"/>
<evidence type="ECO:0000313" key="3">
    <source>
        <dbReference type="Proteomes" id="UP000095517"/>
    </source>
</evidence>
<dbReference type="STRING" id="338188.ERS852397_00571"/>
<evidence type="ECO:0000259" key="1">
    <source>
        <dbReference type="Pfam" id="PF13201"/>
    </source>
</evidence>
<sequence length="539" mass="61741">MKMRAIYNLLLGVAVITLLQGCIKNDIDYPQIALSITGMQVEGQKENAVISEKDRTVTLKLEENVNLRKVHVTKLSVTEGAKSTLAPQDIIDLTNPYEVILSLYQEYRWKVIAQQDIVRIFKMANQVGLSEINPDTKVAIANVRKNTKWKELDLLELKLGPKGTTYNGKTEVPELKWTLYSNYASAQVKVQYQDFFEENWELRVYRKDKDVEMKRADGWVNVAWLYAEGIEGSDNGFEIRETTTEEWRKVDNSYITADGAAFSARIPHLKEQTTYVCRAYSGEDYSEELPFTTGIAKQLPNAKFDEWHLKGKVYNFWAEGGEEFWGSGNKGASILRSITTPDGTNTWNGQTGTSVKMESMYAVIKFAAGNLFAGYWYDFAEGSFTDGHLKFGRPFTERPTRLTGYYKYTTGPVNQMDKDSDKYDELYPLLKDKDDTCIIWVALGDWDAPIDIITAKTSSKRKMFDQNDPHVIAYGEFTQGKTINNFEPFEVELEYRDTNRVPNYILVVCSSSKYGDYFFGSDQSVMWVDDFTLEYDYND</sequence>
<dbReference type="Pfam" id="PF13201">
    <property type="entry name" value="PCMD"/>
    <property type="match status" value="1"/>
</dbReference>
<gene>
    <name evidence="2" type="ORF">ERS852397_00571</name>
</gene>
<dbReference type="CDD" id="cd00063">
    <property type="entry name" value="FN3"/>
    <property type="match status" value="1"/>
</dbReference>
<dbReference type="Proteomes" id="UP000095517">
    <property type="component" value="Unassembled WGS sequence"/>
</dbReference>
<dbReference type="Gene3D" id="2.60.120.890">
    <property type="entry name" value="BT2081, beta-jelly-roll domain"/>
    <property type="match status" value="1"/>
</dbReference>
<dbReference type="InterPro" id="IPR003961">
    <property type="entry name" value="FN3_dom"/>
</dbReference>
<reference evidence="2 3" key="1">
    <citation type="submission" date="2015-09" db="EMBL/GenBank/DDBJ databases">
        <authorList>
            <consortium name="Pathogen Informatics"/>
        </authorList>
    </citation>
    <scope>NUCLEOTIDE SEQUENCE [LARGE SCALE GENOMIC DNA]</scope>
    <source>
        <strain evidence="2 3">2789STDY5608840</strain>
    </source>
</reference>
<dbReference type="InterPro" id="IPR038653">
    <property type="entry name" value="Put_CMD_sf"/>
</dbReference>
<name>A0A173YG89_9BACE</name>